<feature type="region of interest" description="Disordered" evidence="1">
    <location>
        <begin position="102"/>
        <end position="198"/>
    </location>
</feature>
<accession>A0ABY5NGM0</accession>
<gene>
    <name evidence="3" type="ORF">L2X98_27035</name>
</gene>
<protein>
    <submittedName>
        <fullName evidence="3">AAA family ATPase</fullName>
    </submittedName>
</protein>
<feature type="compositionally biased region" description="Basic and acidic residues" evidence="1">
    <location>
        <begin position="1"/>
        <end position="20"/>
    </location>
</feature>
<sequence>MPRTQERQSFLKHEQAERPASKGWRGGLVRMGLRVPPNASERAERDDLHAVSQHWPGPRTIAVVNGKGGAGKTPTTINLAAVFARHGGAGVLAWDNNQTRGTLGWRTERGPHESTLLEPPADRAPARHQRAVRRPGALRPSPDGRQVRRAALEARGSGQRAANHRAGCLRHPRRGGEVLPAHRDRFGQRRDRPALACR</sequence>
<feature type="domain" description="CobQ/CobB/MinD/ParA nucleotide binding" evidence="2">
    <location>
        <begin position="61"/>
        <end position="95"/>
    </location>
</feature>
<dbReference type="Gene3D" id="3.40.50.300">
    <property type="entry name" value="P-loop containing nucleotide triphosphate hydrolases"/>
    <property type="match status" value="1"/>
</dbReference>
<evidence type="ECO:0000313" key="3">
    <source>
        <dbReference type="EMBL" id="UUT34317.1"/>
    </source>
</evidence>
<proteinExistence type="predicted"/>
<evidence type="ECO:0000313" key="4">
    <source>
        <dbReference type="Proteomes" id="UP001054811"/>
    </source>
</evidence>
<feature type="region of interest" description="Disordered" evidence="1">
    <location>
        <begin position="1"/>
        <end position="25"/>
    </location>
</feature>
<reference evidence="3" key="1">
    <citation type="submission" date="2022-01" db="EMBL/GenBank/DDBJ databases">
        <title>Microbacterium eymi and Microbacterium rhizovicinus sp. nov., isolated from the rhizospheric soil of Elymus tsukushiensis, a plant native to the Dokdo Islands, Republic of Korea.</title>
        <authorList>
            <person name="Hwang Y.J."/>
        </authorList>
    </citation>
    <scope>NUCLEOTIDE SEQUENCE</scope>
    <source>
        <strain evidence="3">KUDC0405</strain>
    </source>
</reference>
<dbReference type="InterPro" id="IPR002586">
    <property type="entry name" value="CobQ/CobB/MinD/ParA_Nub-bd_dom"/>
</dbReference>
<dbReference type="Proteomes" id="UP001054811">
    <property type="component" value="Chromosome"/>
</dbReference>
<feature type="compositionally biased region" description="Basic and acidic residues" evidence="1">
    <location>
        <begin position="174"/>
        <end position="198"/>
    </location>
</feature>
<dbReference type="SUPFAM" id="SSF52540">
    <property type="entry name" value="P-loop containing nucleoside triphosphate hydrolases"/>
    <property type="match status" value="1"/>
</dbReference>
<evidence type="ECO:0000256" key="1">
    <source>
        <dbReference type="SAM" id="MobiDB-lite"/>
    </source>
</evidence>
<dbReference type="EMBL" id="CP091139">
    <property type="protein sequence ID" value="UUT34317.1"/>
    <property type="molecule type" value="Genomic_DNA"/>
</dbReference>
<keyword evidence="4" id="KW-1185">Reference proteome</keyword>
<dbReference type="PANTHER" id="PTHR43384">
    <property type="entry name" value="SEPTUM SITE-DETERMINING PROTEIN MIND HOMOLOG, CHLOROPLASTIC-RELATED"/>
    <property type="match status" value="1"/>
</dbReference>
<dbReference type="InterPro" id="IPR027417">
    <property type="entry name" value="P-loop_NTPase"/>
</dbReference>
<dbReference type="InterPro" id="IPR050625">
    <property type="entry name" value="ParA/MinD_ATPase"/>
</dbReference>
<dbReference type="RefSeq" id="WP_259610830.1">
    <property type="nucleotide sequence ID" value="NZ_CP091139.2"/>
</dbReference>
<evidence type="ECO:0000259" key="2">
    <source>
        <dbReference type="Pfam" id="PF01656"/>
    </source>
</evidence>
<organism evidence="3 4">
    <name type="scientific">Microbacterium elymi</name>
    <dbReference type="NCBI Taxonomy" id="2909587"/>
    <lineage>
        <taxon>Bacteria</taxon>
        <taxon>Bacillati</taxon>
        <taxon>Actinomycetota</taxon>
        <taxon>Actinomycetes</taxon>
        <taxon>Micrococcales</taxon>
        <taxon>Microbacteriaceae</taxon>
        <taxon>Microbacterium</taxon>
    </lineage>
</organism>
<dbReference type="Pfam" id="PF01656">
    <property type="entry name" value="CbiA"/>
    <property type="match status" value="1"/>
</dbReference>
<dbReference type="PANTHER" id="PTHR43384:SF13">
    <property type="entry name" value="SLR0110 PROTEIN"/>
    <property type="match status" value="1"/>
</dbReference>
<name>A0ABY5NGM0_9MICO</name>